<feature type="domain" description="DUF2345" evidence="4">
    <location>
        <begin position="676"/>
        <end position="824"/>
    </location>
</feature>
<accession>A0A2N7WH25</accession>
<dbReference type="Gene3D" id="4.10.220.110">
    <property type="match status" value="1"/>
</dbReference>
<feature type="compositionally biased region" description="Low complexity" evidence="2">
    <location>
        <begin position="653"/>
        <end position="668"/>
    </location>
</feature>
<dbReference type="Proteomes" id="UP000494205">
    <property type="component" value="Unassembled WGS sequence"/>
</dbReference>
<dbReference type="SUPFAM" id="SSF69279">
    <property type="entry name" value="Phage tail proteins"/>
    <property type="match status" value="2"/>
</dbReference>
<dbReference type="OrthoDB" id="1907165at2"/>
<evidence type="ECO:0000259" key="3">
    <source>
        <dbReference type="Pfam" id="PF04717"/>
    </source>
</evidence>
<evidence type="ECO:0000259" key="4">
    <source>
        <dbReference type="Pfam" id="PF10106"/>
    </source>
</evidence>
<keyword evidence="8" id="KW-1185">Reference proteome</keyword>
<evidence type="ECO:0000259" key="5">
    <source>
        <dbReference type="Pfam" id="PF13296"/>
    </source>
</evidence>
<gene>
    <name evidence="7" type="ORF">C0Z16_23010</name>
    <name evidence="6" type="ORF">LMG27174_04267</name>
</gene>
<proteinExistence type="inferred from homology"/>
<dbReference type="AlphaFoldDB" id="A0A2N7WH25"/>
<dbReference type="Gene3D" id="3.55.50.10">
    <property type="entry name" value="Baseplate protein-like domains"/>
    <property type="match status" value="1"/>
</dbReference>
<evidence type="ECO:0000313" key="7">
    <source>
        <dbReference type="EMBL" id="PMS28717.1"/>
    </source>
</evidence>
<dbReference type="NCBIfam" id="TIGR01646">
    <property type="entry name" value="vgr_GE"/>
    <property type="match status" value="1"/>
</dbReference>
<dbReference type="RefSeq" id="WP_102634381.1">
    <property type="nucleotide sequence ID" value="NZ_CADIJZ010000016.1"/>
</dbReference>
<feature type="region of interest" description="Disordered" evidence="2">
    <location>
        <begin position="652"/>
        <end position="682"/>
    </location>
</feature>
<sequence length="902" mass="98507">MGAADLIEQIRSGIFQNERLLKLDTPIGANALLVQRVVGTSRIGREYAFTVDIASTDENIELKRLIAQPVTLWIQQIDKSYRPVHGFVHTARRLGSDGGLTSYQIAFACWLHFLRFRRDARIWQDVTVDEIITNVFNQHPQAQGAFRFALNKPLQPRSFCVQYEDDWNFVNRLMEAEGWYTYFEQADDGQSHKLVVTDNLDSFNPASPQSVAFYRAGTNSETDALVQWSGTRTLQSTSLVTSTFDYKSPQYAKGTNIPTVANQGSLPSQAEVYEYSGAYTYREQDRGDALSKIRMEEWESRAKRFYGVGAVRRLDAGQWFELRDHPNHSDGNEQERQFAVLAVEWVIENNLPVSRSGADFPHSLQTKVNTTRANFGPAQPSALIPSGDGSTGFFMATIEAQRRSIPFRSPLEHHKPVMPTQTATVVGPPGEEVFTDSLNRVKVRMHWDRVNSGDEKASCWVRVSYPNAGSNWGGVFVPRIGQEVIVTYIDGDPDRPLITGRVYNSASSPQWHTQGQLSGYKSKEHKGSGYNQLVLDDSTGQNRAQLYSTQTAAQLNLGYLVSQTDNTRGAFRGTGFELATDAYGAIRSQKGLYISTFGRPAASGEQLDATEARGQLAAGQQLLSATADTAQQHGAADMQAIDSLKTFTNATQSSYGGSASPASSASSAQRQETSGGTGQANGFSDPVLLLASPKGVGITTPESVHIHAGENATISANTDINVAIGKSLVANAVDKISLFAYKLGMKLIAARGKLEIQAQTDGIDVLASKGIKISSSTDAIQLSAEKEILLTSGGAYIRISGGNIQVHAPGQVDIKGSEHSFTGPTRYDGQPAALPKSVVNDQQFILKDETTGNVMPLAPYRIESGDGQVLARGITDAEGKTVRVFTGTQEQELKMFHEDDWV</sequence>
<protein>
    <submittedName>
        <fullName evidence="7">Type VI secretion system tip protein VgrG</fullName>
    </submittedName>
</protein>
<organism evidence="6 9">
    <name type="scientific">Paraburkholderia rhynchosiae</name>
    <dbReference type="NCBI Taxonomy" id="487049"/>
    <lineage>
        <taxon>Bacteria</taxon>
        <taxon>Pseudomonadati</taxon>
        <taxon>Pseudomonadota</taxon>
        <taxon>Betaproteobacteria</taxon>
        <taxon>Burkholderiales</taxon>
        <taxon>Burkholderiaceae</taxon>
        <taxon>Paraburkholderia</taxon>
    </lineage>
</organism>
<dbReference type="InterPro" id="IPR018769">
    <property type="entry name" value="VgrG2_DUF2345"/>
</dbReference>
<dbReference type="InterPro" id="IPR017847">
    <property type="entry name" value="T6SS_RhsGE_Vgr_subset"/>
</dbReference>
<dbReference type="NCBIfam" id="TIGR03361">
    <property type="entry name" value="VI_Rhs_Vgr"/>
    <property type="match status" value="1"/>
</dbReference>
<dbReference type="InterPro" id="IPR037026">
    <property type="entry name" value="Vgr_OB-fold_dom_sf"/>
</dbReference>
<dbReference type="EMBL" id="CADIJZ010000016">
    <property type="protein sequence ID" value="CAB3711543.1"/>
    <property type="molecule type" value="Genomic_DNA"/>
</dbReference>
<evidence type="ECO:0000313" key="9">
    <source>
        <dbReference type="Proteomes" id="UP000494205"/>
    </source>
</evidence>
<dbReference type="Proteomes" id="UP000235659">
    <property type="component" value="Unassembled WGS sequence"/>
</dbReference>
<feature type="domain" description="Gp5/Type VI secretion system Vgr protein OB-fold" evidence="3">
    <location>
        <begin position="436"/>
        <end position="503"/>
    </location>
</feature>
<comment type="similarity">
    <text evidence="1">Belongs to the VgrG protein family.</text>
</comment>
<evidence type="ECO:0000256" key="2">
    <source>
        <dbReference type="SAM" id="MobiDB-lite"/>
    </source>
</evidence>
<dbReference type="Pfam" id="PF04717">
    <property type="entry name" value="Phage_base_V"/>
    <property type="match status" value="1"/>
</dbReference>
<dbReference type="EMBL" id="PNXY01000017">
    <property type="protein sequence ID" value="PMS28717.1"/>
    <property type="molecule type" value="Genomic_DNA"/>
</dbReference>
<name>A0A2N7WH25_9BURK</name>
<reference evidence="6 9" key="2">
    <citation type="submission" date="2020-04" db="EMBL/GenBank/DDBJ databases">
        <authorList>
            <person name="De Canck E."/>
        </authorList>
    </citation>
    <scope>NUCLEOTIDE SEQUENCE [LARGE SCALE GENOMIC DNA]</scope>
    <source>
        <strain evidence="6 9">LMG 27174</strain>
    </source>
</reference>
<dbReference type="Pfam" id="PF13296">
    <property type="entry name" value="T6SS_Vgr"/>
    <property type="match status" value="1"/>
</dbReference>
<dbReference type="Pfam" id="PF10106">
    <property type="entry name" value="DUF2345"/>
    <property type="match status" value="1"/>
</dbReference>
<evidence type="ECO:0000256" key="1">
    <source>
        <dbReference type="ARBA" id="ARBA00005558"/>
    </source>
</evidence>
<dbReference type="InterPro" id="IPR006533">
    <property type="entry name" value="T6SS_Vgr_RhsGE"/>
</dbReference>
<evidence type="ECO:0000313" key="8">
    <source>
        <dbReference type="Proteomes" id="UP000235659"/>
    </source>
</evidence>
<dbReference type="SUPFAM" id="SSF69349">
    <property type="entry name" value="Phage fibre proteins"/>
    <property type="match status" value="1"/>
</dbReference>
<dbReference type="SUPFAM" id="SSF69255">
    <property type="entry name" value="gp5 N-terminal domain-like"/>
    <property type="match status" value="1"/>
</dbReference>
<dbReference type="Gene3D" id="2.30.110.50">
    <property type="match status" value="1"/>
</dbReference>
<dbReference type="Pfam" id="PF05954">
    <property type="entry name" value="Phage_GPD"/>
    <property type="match status" value="1"/>
</dbReference>
<feature type="domain" description="Putative type VI secretion system Rhs element associated Vgr" evidence="5">
    <location>
        <begin position="523"/>
        <end position="630"/>
    </location>
</feature>
<dbReference type="Gene3D" id="2.40.50.230">
    <property type="entry name" value="Gp5 N-terminal domain"/>
    <property type="match status" value="1"/>
</dbReference>
<dbReference type="InterPro" id="IPR006531">
    <property type="entry name" value="Gp5/Vgr_OB"/>
</dbReference>
<evidence type="ECO:0000313" key="6">
    <source>
        <dbReference type="EMBL" id="CAB3711543.1"/>
    </source>
</evidence>
<dbReference type="InterPro" id="IPR028244">
    <property type="entry name" value="T6SS_Rhs_Vgr_dom"/>
</dbReference>
<reference evidence="7 8" key="1">
    <citation type="submission" date="2018-01" db="EMBL/GenBank/DDBJ databases">
        <title>Whole genome analyses suggest that Burkholderia sensu lato contains two further novel genera in the rhizoxinica-symbiotica group Mycetohabitans gen. nov., and Trinickia gen. nov.: implications for the evolution of diazotrophy and nodulation in the Burkholderiaceae.</title>
        <authorList>
            <person name="Estrada-de los Santos P."/>
            <person name="Palmer M."/>
            <person name="Chavez-Ramirez B."/>
            <person name="Beukes C."/>
            <person name="Steenkamp E.T."/>
            <person name="Hirsch A.M."/>
            <person name="Manyaka P."/>
            <person name="Maluk M."/>
            <person name="Lafos M."/>
            <person name="Crook M."/>
            <person name="Gross E."/>
            <person name="Simon M.F."/>
            <person name="Bueno dos Reis Junior F."/>
            <person name="Poole P.S."/>
            <person name="Venter S.N."/>
            <person name="James E.K."/>
        </authorList>
    </citation>
    <scope>NUCLEOTIDE SEQUENCE [LARGE SCALE GENOMIC DNA]</scope>
    <source>
        <strain evidence="7 8">WSM 3937</strain>
    </source>
</reference>